<reference evidence="3" key="1">
    <citation type="journal article" date="2010" name="Science">
        <title>Signatures of adaptation to obligate biotrophy in the Hyaloperonospora arabidopsidis genome.</title>
        <authorList>
            <person name="Baxter L."/>
            <person name="Tripathy S."/>
            <person name="Ishaque N."/>
            <person name="Boot N."/>
            <person name="Cabral A."/>
            <person name="Kemen E."/>
            <person name="Thines M."/>
            <person name="Ah-Fong A."/>
            <person name="Anderson R."/>
            <person name="Badejoko W."/>
            <person name="Bittner-Eddy P."/>
            <person name="Boore J.L."/>
            <person name="Chibucos M.C."/>
            <person name="Coates M."/>
            <person name="Dehal P."/>
            <person name="Delehaunty K."/>
            <person name="Dong S."/>
            <person name="Downton P."/>
            <person name="Dumas B."/>
            <person name="Fabro G."/>
            <person name="Fronick C."/>
            <person name="Fuerstenberg S.I."/>
            <person name="Fulton L."/>
            <person name="Gaulin E."/>
            <person name="Govers F."/>
            <person name="Hughes L."/>
            <person name="Humphray S."/>
            <person name="Jiang R.H."/>
            <person name="Judelson H."/>
            <person name="Kamoun S."/>
            <person name="Kyung K."/>
            <person name="Meijer H."/>
            <person name="Minx P."/>
            <person name="Morris P."/>
            <person name="Nelson J."/>
            <person name="Phuntumart V."/>
            <person name="Qutob D."/>
            <person name="Rehmany A."/>
            <person name="Rougon-Cardoso A."/>
            <person name="Ryden P."/>
            <person name="Torto-Alalibo T."/>
            <person name="Studholme D."/>
            <person name="Wang Y."/>
            <person name="Win J."/>
            <person name="Wood J."/>
            <person name="Clifton S.W."/>
            <person name="Rogers J."/>
            <person name="Van den Ackerveken G."/>
            <person name="Jones J.D."/>
            <person name="McDowell J.M."/>
            <person name="Beynon J."/>
            <person name="Tyler B.M."/>
        </authorList>
    </citation>
    <scope>NUCLEOTIDE SEQUENCE [LARGE SCALE GENOMIC DNA]</scope>
    <source>
        <strain evidence="3">Emoy2</strain>
    </source>
</reference>
<feature type="region of interest" description="Disordered" evidence="1">
    <location>
        <begin position="68"/>
        <end position="96"/>
    </location>
</feature>
<keyword evidence="3" id="KW-1185">Reference proteome</keyword>
<organism evidence="2 3">
    <name type="scientific">Hyaloperonospora arabidopsidis (strain Emoy2)</name>
    <name type="common">Downy mildew agent</name>
    <name type="synonym">Peronospora arabidopsidis</name>
    <dbReference type="NCBI Taxonomy" id="559515"/>
    <lineage>
        <taxon>Eukaryota</taxon>
        <taxon>Sar</taxon>
        <taxon>Stramenopiles</taxon>
        <taxon>Oomycota</taxon>
        <taxon>Peronosporomycetes</taxon>
        <taxon>Peronosporales</taxon>
        <taxon>Peronosporaceae</taxon>
        <taxon>Hyaloperonospora</taxon>
    </lineage>
</organism>
<evidence type="ECO:0000256" key="1">
    <source>
        <dbReference type="SAM" id="MobiDB-lite"/>
    </source>
</evidence>
<evidence type="ECO:0000313" key="3">
    <source>
        <dbReference type="Proteomes" id="UP000011713"/>
    </source>
</evidence>
<proteinExistence type="predicted"/>
<evidence type="ECO:0000313" key="2">
    <source>
        <dbReference type="EnsemblProtists" id="HpaP801406"/>
    </source>
</evidence>
<accession>M4B556</accession>
<dbReference type="VEuPathDB" id="FungiDB:HpaG801406"/>
<protein>
    <submittedName>
        <fullName evidence="2">Uncharacterized protein</fullName>
    </submittedName>
</protein>
<reference evidence="2" key="2">
    <citation type="submission" date="2015-06" db="UniProtKB">
        <authorList>
            <consortium name="EnsemblProtists"/>
        </authorList>
    </citation>
    <scope>IDENTIFICATION</scope>
    <source>
        <strain evidence="2">Emoy2</strain>
    </source>
</reference>
<name>M4B556_HYAAE</name>
<sequence length="96" mass="9970">MQALADVRHNNRVLPDVPNRHLQGQPRSRISRAFLPSVGEGVNEGNVHHDGDAAAIITAGNPVISMDGDSVAGDPSISMEMAPDTIGDSGSKTGSQ</sequence>
<dbReference type="Proteomes" id="UP000011713">
    <property type="component" value="Unassembled WGS sequence"/>
</dbReference>
<feature type="region of interest" description="Disordered" evidence="1">
    <location>
        <begin position="1"/>
        <end position="28"/>
    </location>
</feature>
<dbReference type="EMBL" id="JH598325">
    <property type="status" value="NOT_ANNOTATED_CDS"/>
    <property type="molecule type" value="Genomic_DNA"/>
</dbReference>
<dbReference type="InParanoid" id="M4B556"/>
<dbReference type="EnsemblProtists" id="HpaT801406">
    <property type="protein sequence ID" value="HpaP801406"/>
    <property type="gene ID" value="HpaG801406"/>
</dbReference>
<dbReference type="AlphaFoldDB" id="M4B556"/>
<dbReference type="HOGENOM" id="CLU_2364145_0_0_1"/>